<gene>
    <name evidence="1" type="ORF">GC098_16725</name>
</gene>
<dbReference type="Proteomes" id="UP000616779">
    <property type="component" value="Unassembled WGS sequence"/>
</dbReference>
<organism evidence="1 2">
    <name type="scientific">Paenibacillus phytorum</name>
    <dbReference type="NCBI Taxonomy" id="2654977"/>
    <lineage>
        <taxon>Bacteria</taxon>
        <taxon>Bacillati</taxon>
        <taxon>Bacillota</taxon>
        <taxon>Bacilli</taxon>
        <taxon>Bacillales</taxon>
        <taxon>Paenibacillaceae</taxon>
        <taxon>Paenibacillus</taxon>
    </lineage>
</organism>
<dbReference type="EMBL" id="WHOA01000115">
    <property type="protein sequence ID" value="NOU73043.1"/>
    <property type="molecule type" value="Genomic_DNA"/>
</dbReference>
<comment type="caution">
    <text evidence="1">The sequence shown here is derived from an EMBL/GenBank/DDBJ whole genome shotgun (WGS) entry which is preliminary data.</text>
</comment>
<dbReference type="Gene3D" id="2.60.120.260">
    <property type="entry name" value="Galactose-binding domain-like"/>
    <property type="match status" value="1"/>
</dbReference>
<evidence type="ECO:0000313" key="2">
    <source>
        <dbReference type="Proteomes" id="UP000616779"/>
    </source>
</evidence>
<keyword evidence="2" id="KW-1185">Reference proteome</keyword>
<protein>
    <submittedName>
        <fullName evidence="1">Uncharacterized protein</fullName>
    </submittedName>
</protein>
<accession>A0ABX1XZ19</accession>
<evidence type="ECO:0000313" key="1">
    <source>
        <dbReference type="EMBL" id="NOU73043.1"/>
    </source>
</evidence>
<reference evidence="1 2" key="1">
    <citation type="submission" date="2019-10" db="EMBL/GenBank/DDBJ databases">
        <title>Description of Paenibacillus terrestris sp. nov.</title>
        <authorList>
            <person name="Carlier A."/>
            <person name="Qi S."/>
        </authorList>
    </citation>
    <scope>NUCLEOTIDE SEQUENCE [LARGE SCALE GENOMIC DNA]</scope>
    <source>
        <strain evidence="1 2">LMG 31458</strain>
    </source>
</reference>
<proteinExistence type="predicted"/>
<dbReference type="RefSeq" id="WP_171644319.1">
    <property type="nucleotide sequence ID" value="NZ_WHOA01000115.1"/>
</dbReference>
<sequence length="65" mass="6824">MDAIYGVLDQGNINLFAPSVTKQVVAYAKTGLSNASHTIKIVNKGTKNPSSSGTFASVDAFEYAN</sequence>
<name>A0ABX1XZ19_9BACL</name>